<accession>A0A6F9DIU3</accession>
<name>A0A6F9DIU3_9ASCI</name>
<organism evidence="2">
    <name type="scientific">Phallusia mammillata</name>
    <dbReference type="NCBI Taxonomy" id="59560"/>
    <lineage>
        <taxon>Eukaryota</taxon>
        <taxon>Metazoa</taxon>
        <taxon>Chordata</taxon>
        <taxon>Tunicata</taxon>
        <taxon>Ascidiacea</taxon>
        <taxon>Phlebobranchia</taxon>
        <taxon>Ascidiidae</taxon>
        <taxon>Phallusia</taxon>
    </lineage>
</organism>
<evidence type="ECO:0000313" key="2">
    <source>
        <dbReference type="EMBL" id="CAB3263342.1"/>
    </source>
</evidence>
<protein>
    <submittedName>
        <fullName evidence="2">Uncharacterized protein LOC108950821</fullName>
    </submittedName>
</protein>
<sequence>MLSYKQAGGYSRPCGKCALCGGRKGFKAMVASASCITTPSNHSIPLRQQLTCKNYGIYVATCTTCKEQYVGQTKNHFSTRWNSHRSTWRTGDLTDAKGDKMALAKHYIINHPYPEKNKPDISSCFMVTFVEEPPMSRLDICEDKWLNDLRASINPRFFRERNEMLFSL</sequence>
<feature type="domain" description="GIY-YIG" evidence="1">
    <location>
        <begin position="54"/>
        <end position="89"/>
    </location>
</feature>
<dbReference type="Gene3D" id="3.40.1440.10">
    <property type="entry name" value="GIY-YIG endonuclease"/>
    <property type="match status" value="1"/>
</dbReference>
<dbReference type="InterPro" id="IPR035901">
    <property type="entry name" value="GIY-YIG_endonuc_sf"/>
</dbReference>
<dbReference type="EMBL" id="LR787480">
    <property type="protein sequence ID" value="CAB3263342.1"/>
    <property type="molecule type" value="mRNA"/>
</dbReference>
<dbReference type="AlphaFoldDB" id="A0A6F9DIU3"/>
<evidence type="ECO:0000259" key="1">
    <source>
        <dbReference type="Pfam" id="PF01541"/>
    </source>
</evidence>
<dbReference type="SUPFAM" id="SSF82771">
    <property type="entry name" value="GIY-YIG endonuclease"/>
    <property type="match status" value="1"/>
</dbReference>
<dbReference type="Pfam" id="PF01541">
    <property type="entry name" value="GIY-YIG"/>
    <property type="match status" value="1"/>
</dbReference>
<gene>
    <name evidence="2" type="primary">LOC108950821-004</name>
</gene>
<dbReference type="InterPro" id="IPR000305">
    <property type="entry name" value="GIY-YIG_endonuc"/>
</dbReference>
<proteinExistence type="evidence at transcript level"/>
<reference evidence="2" key="1">
    <citation type="submission" date="2020-04" db="EMBL/GenBank/DDBJ databases">
        <authorList>
            <person name="Neveu A P."/>
        </authorList>
    </citation>
    <scope>NUCLEOTIDE SEQUENCE</scope>
    <source>
        <tissue evidence="2">Whole embryo</tissue>
    </source>
</reference>